<dbReference type="Proteomes" id="UP001058330">
    <property type="component" value="Chromosome"/>
</dbReference>
<gene>
    <name evidence="2" type="ORF">KU306_11420</name>
</gene>
<keyword evidence="1" id="KW-0472">Membrane</keyword>
<reference evidence="2" key="1">
    <citation type="submission" date="2021-07" db="EMBL/GenBank/DDBJ databases">
        <title>Studies on halocins as antimicrobial molecules from haloarchaea.</title>
        <authorList>
            <person name="Kumar S."/>
            <person name="Khare S.K."/>
        </authorList>
    </citation>
    <scope>NUCLEOTIDE SEQUENCE</scope>
    <source>
        <strain evidence="2">NCIM 5678</strain>
    </source>
</reference>
<keyword evidence="1" id="KW-1133">Transmembrane helix</keyword>
<name>A0ABY5RBI8_HALLR</name>
<dbReference type="GeneID" id="74529521"/>
<protein>
    <submittedName>
        <fullName evidence="2">Uncharacterized protein</fullName>
    </submittedName>
</protein>
<sequence length="115" mass="12693">MFPPSTTLDFALSGTMLVVATVWRLRTRESSRDRVQTLIAITGVLGAITLLWFTLRRFGYVEAVLAPSSGFQYGPFWRVLPAIAATTLALGLFSIPLVSGVLTTIGWHPRTRQNQ</sequence>
<evidence type="ECO:0000256" key="1">
    <source>
        <dbReference type="SAM" id="Phobius"/>
    </source>
</evidence>
<evidence type="ECO:0000313" key="3">
    <source>
        <dbReference type="Proteomes" id="UP001058330"/>
    </source>
</evidence>
<dbReference type="EMBL" id="CP078063">
    <property type="protein sequence ID" value="UVE49524.1"/>
    <property type="molecule type" value="Genomic_DNA"/>
</dbReference>
<evidence type="ECO:0000313" key="2">
    <source>
        <dbReference type="EMBL" id="UVE49524.1"/>
    </source>
</evidence>
<feature type="transmembrane region" description="Helical" evidence="1">
    <location>
        <begin position="75"/>
        <end position="102"/>
    </location>
</feature>
<organism evidence="2 3">
    <name type="scientific">Haloferax larsenii</name>
    <dbReference type="NCBI Taxonomy" id="302484"/>
    <lineage>
        <taxon>Archaea</taxon>
        <taxon>Methanobacteriati</taxon>
        <taxon>Methanobacteriota</taxon>
        <taxon>Stenosarchaea group</taxon>
        <taxon>Halobacteria</taxon>
        <taxon>Halobacteriales</taxon>
        <taxon>Haloferacaceae</taxon>
        <taxon>Haloferax</taxon>
    </lineage>
</organism>
<dbReference type="RefSeq" id="WP_258301992.1">
    <property type="nucleotide sequence ID" value="NZ_CP078063.1"/>
</dbReference>
<feature type="transmembrane region" description="Helical" evidence="1">
    <location>
        <begin position="6"/>
        <end position="25"/>
    </location>
</feature>
<keyword evidence="3" id="KW-1185">Reference proteome</keyword>
<proteinExistence type="predicted"/>
<keyword evidence="1" id="KW-0812">Transmembrane</keyword>
<feature type="transmembrane region" description="Helical" evidence="1">
    <location>
        <begin position="37"/>
        <end position="55"/>
    </location>
</feature>
<accession>A0ABY5RBI8</accession>